<keyword evidence="9" id="KW-1185">Reference proteome</keyword>
<dbReference type="SUPFAM" id="SSF56024">
    <property type="entry name" value="Phospholipase D/nuclease"/>
    <property type="match status" value="2"/>
</dbReference>
<dbReference type="EMBL" id="JAULSW010000010">
    <property type="protein sequence ID" value="KAK3368293.1"/>
    <property type="molecule type" value="Genomic_DNA"/>
</dbReference>
<dbReference type="AlphaFoldDB" id="A0AAE0N313"/>
<feature type="domain" description="Phospholipase D-like" evidence="7">
    <location>
        <begin position="287"/>
        <end position="410"/>
    </location>
</feature>
<evidence type="ECO:0000256" key="5">
    <source>
        <dbReference type="ARBA" id="ARBA00040549"/>
    </source>
</evidence>
<comment type="caution">
    <text evidence="8">The sequence shown here is derived from an EMBL/GenBank/DDBJ whole genome shotgun (WGS) entry which is preliminary data.</text>
</comment>
<reference evidence="8" key="2">
    <citation type="submission" date="2023-06" db="EMBL/GenBank/DDBJ databases">
        <authorList>
            <consortium name="Lawrence Berkeley National Laboratory"/>
            <person name="Haridas S."/>
            <person name="Hensen N."/>
            <person name="Bonometti L."/>
            <person name="Westerberg I."/>
            <person name="Brannstrom I.O."/>
            <person name="Guillou S."/>
            <person name="Cros-Aarteil S."/>
            <person name="Calhoun S."/>
            <person name="Kuo A."/>
            <person name="Mondo S."/>
            <person name="Pangilinan J."/>
            <person name="Riley R."/>
            <person name="LaButti K."/>
            <person name="Andreopoulos B."/>
            <person name="Lipzen A."/>
            <person name="Chen C."/>
            <person name="Yanf M."/>
            <person name="Daum C."/>
            <person name="Ng V."/>
            <person name="Clum A."/>
            <person name="Steindorff A."/>
            <person name="Ohm R."/>
            <person name="Martin F."/>
            <person name="Silar P."/>
            <person name="Natvig D."/>
            <person name="Lalanne C."/>
            <person name="Gautier V."/>
            <person name="Ament-velasquez S.L."/>
            <person name="Kruys A."/>
            <person name="Hutchinson M.I."/>
            <person name="Powell A.J."/>
            <person name="Barry K."/>
            <person name="Miller A.N."/>
            <person name="Grigoriev I.V."/>
            <person name="Debuchy R."/>
            <person name="Gladieux P."/>
            <person name="Thoren M.H."/>
            <person name="Johannesson H."/>
        </authorList>
    </citation>
    <scope>NUCLEOTIDE SEQUENCE</scope>
    <source>
        <strain evidence="8">CBS 232.78</strain>
    </source>
</reference>
<keyword evidence="6" id="KW-0732">Signal</keyword>
<comment type="similarity">
    <text evidence="4">Belongs to the phospholipase D family. MitoPLD/Zucchini subfamily.</text>
</comment>
<keyword evidence="3" id="KW-0443">Lipid metabolism</keyword>
<evidence type="ECO:0000256" key="6">
    <source>
        <dbReference type="SAM" id="SignalP"/>
    </source>
</evidence>
<dbReference type="PANTHER" id="PTHR43856:SF1">
    <property type="entry name" value="MITOCHONDRIAL CARDIOLIPIN HYDROLASE"/>
    <property type="match status" value="1"/>
</dbReference>
<evidence type="ECO:0000256" key="3">
    <source>
        <dbReference type="ARBA" id="ARBA00023098"/>
    </source>
</evidence>
<name>A0AAE0N313_9PEZI</name>
<accession>A0AAE0N313</accession>
<dbReference type="InterPro" id="IPR025202">
    <property type="entry name" value="PLD-like_dom"/>
</dbReference>
<dbReference type="Gene3D" id="3.30.870.10">
    <property type="entry name" value="Endonuclease Chain A"/>
    <property type="match status" value="2"/>
</dbReference>
<evidence type="ECO:0000313" key="8">
    <source>
        <dbReference type="EMBL" id="KAK3368293.1"/>
    </source>
</evidence>
<protein>
    <recommendedName>
        <fullName evidence="5">Mitochondrial cardiolipin hydrolase</fullName>
    </recommendedName>
</protein>
<dbReference type="InterPro" id="IPR051406">
    <property type="entry name" value="PLD_domain"/>
</dbReference>
<organism evidence="8 9">
    <name type="scientific">Podospora didyma</name>
    <dbReference type="NCBI Taxonomy" id="330526"/>
    <lineage>
        <taxon>Eukaryota</taxon>
        <taxon>Fungi</taxon>
        <taxon>Dikarya</taxon>
        <taxon>Ascomycota</taxon>
        <taxon>Pezizomycotina</taxon>
        <taxon>Sordariomycetes</taxon>
        <taxon>Sordariomycetidae</taxon>
        <taxon>Sordariales</taxon>
        <taxon>Podosporaceae</taxon>
        <taxon>Podospora</taxon>
    </lineage>
</organism>
<dbReference type="GO" id="GO:0016891">
    <property type="term" value="F:RNA endonuclease activity producing 5'-phosphomonoesters, hydrolytic mechanism"/>
    <property type="evidence" value="ECO:0007669"/>
    <property type="project" value="TreeGrafter"/>
</dbReference>
<evidence type="ECO:0000259" key="7">
    <source>
        <dbReference type="Pfam" id="PF13091"/>
    </source>
</evidence>
<dbReference type="GO" id="GO:0016042">
    <property type="term" value="P:lipid catabolic process"/>
    <property type="evidence" value="ECO:0007669"/>
    <property type="project" value="UniProtKB-KW"/>
</dbReference>
<keyword evidence="2" id="KW-0442">Lipid degradation</keyword>
<dbReference type="Pfam" id="PF13091">
    <property type="entry name" value="PLDc_2"/>
    <property type="match status" value="2"/>
</dbReference>
<feature type="signal peptide" evidence="6">
    <location>
        <begin position="1"/>
        <end position="23"/>
    </location>
</feature>
<feature type="domain" description="Phospholipase D-like" evidence="7">
    <location>
        <begin position="77"/>
        <end position="218"/>
    </location>
</feature>
<gene>
    <name evidence="8" type="ORF">B0H63DRAFT_534451</name>
</gene>
<reference evidence="8" key="1">
    <citation type="journal article" date="2023" name="Mol. Phylogenet. Evol.">
        <title>Genome-scale phylogeny and comparative genomics of the fungal order Sordariales.</title>
        <authorList>
            <person name="Hensen N."/>
            <person name="Bonometti L."/>
            <person name="Westerberg I."/>
            <person name="Brannstrom I.O."/>
            <person name="Guillou S."/>
            <person name="Cros-Aarteil S."/>
            <person name="Calhoun S."/>
            <person name="Haridas S."/>
            <person name="Kuo A."/>
            <person name="Mondo S."/>
            <person name="Pangilinan J."/>
            <person name="Riley R."/>
            <person name="LaButti K."/>
            <person name="Andreopoulos B."/>
            <person name="Lipzen A."/>
            <person name="Chen C."/>
            <person name="Yan M."/>
            <person name="Daum C."/>
            <person name="Ng V."/>
            <person name="Clum A."/>
            <person name="Steindorff A."/>
            <person name="Ohm R.A."/>
            <person name="Martin F."/>
            <person name="Silar P."/>
            <person name="Natvig D.O."/>
            <person name="Lalanne C."/>
            <person name="Gautier V."/>
            <person name="Ament-Velasquez S.L."/>
            <person name="Kruys A."/>
            <person name="Hutchinson M.I."/>
            <person name="Powell A.J."/>
            <person name="Barry K."/>
            <person name="Miller A.N."/>
            <person name="Grigoriev I.V."/>
            <person name="Debuchy R."/>
            <person name="Gladieux P."/>
            <person name="Hiltunen Thoren M."/>
            <person name="Johannesson H."/>
        </authorList>
    </citation>
    <scope>NUCLEOTIDE SEQUENCE</scope>
    <source>
        <strain evidence="8">CBS 232.78</strain>
    </source>
</reference>
<evidence type="ECO:0000256" key="1">
    <source>
        <dbReference type="ARBA" id="ARBA00022801"/>
    </source>
</evidence>
<evidence type="ECO:0000256" key="2">
    <source>
        <dbReference type="ARBA" id="ARBA00022963"/>
    </source>
</evidence>
<evidence type="ECO:0000256" key="4">
    <source>
        <dbReference type="ARBA" id="ARBA00038012"/>
    </source>
</evidence>
<dbReference type="Proteomes" id="UP001285441">
    <property type="component" value="Unassembled WGS sequence"/>
</dbReference>
<keyword evidence="1" id="KW-0378">Hydrolase</keyword>
<feature type="chain" id="PRO_5041899897" description="Mitochondrial cardiolipin hydrolase" evidence="6">
    <location>
        <begin position="24"/>
        <end position="431"/>
    </location>
</feature>
<evidence type="ECO:0000313" key="9">
    <source>
        <dbReference type="Proteomes" id="UP001285441"/>
    </source>
</evidence>
<proteinExistence type="inferred from homology"/>
<dbReference type="PANTHER" id="PTHR43856">
    <property type="entry name" value="CARDIOLIPIN HYDROLASE"/>
    <property type="match status" value="1"/>
</dbReference>
<sequence length="431" mass="47448">MHFPASILARAMLIVVSMGSVMAQEPDPVIGAPVFNDPAGSETAQYAIYQQLARIIDRVPSGSYIEMSWFEFGVKYTTDAASKPNIPARLVKAHQRGVNVRIILDNNDKDSGESNNDWPAYKTLAAELGTSDSASSYIALCPNLKGCIAKRKIYTDTYAYNHNKFLLASSIVLNSGAVVSNVVFQSSGNLGEWDATTSWNNAMTWSEAASFANYHRYFGDQRTYHASSTGNDDYYWVGDSANQFKTHFFPRKETDGNLNQASTDTIVSILNSVSCSYIGETDGLRHQTDIRVVMWSFSRLAVAEKLAALVRAGCWVDVVVTKDNMNDGVRNALRADNLGGKTMGLTECGVAWQGRNLRPHSKYMLIDGAYDDDQIPRVFTGSHNYAVSALRNADESLVRVRSAAVHEAYLRQNFYKVRDTCSGKISPAGGE</sequence>